<dbReference type="PROSITE" id="PS51414">
    <property type="entry name" value="HSR"/>
    <property type="match status" value="1"/>
</dbReference>
<dbReference type="Gene3D" id="3.40.640.10">
    <property type="entry name" value="Type I PLP-dependent aspartate aminotransferase-like (Major domain)"/>
    <property type="match status" value="1"/>
</dbReference>
<dbReference type="PANTHER" id="PTHR43643">
    <property type="entry name" value="HISTIDINOL-PHOSPHATE AMINOTRANSFERASE 2"/>
    <property type="match status" value="1"/>
</dbReference>
<dbReference type="UniPathway" id="UPA00031">
    <property type="reaction ID" value="UER00012"/>
</dbReference>
<comment type="similarity">
    <text evidence="10">Belongs to the class-II pyridoxal-phosphate-dependent aminotransferase family. Histidinol-phosphate aminotransferase subfamily.</text>
</comment>
<evidence type="ECO:0000256" key="6">
    <source>
        <dbReference type="ARBA" id="ARBA00022679"/>
    </source>
</evidence>
<dbReference type="GO" id="GO:0004400">
    <property type="term" value="F:histidinol-phosphate transaminase activity"/>
    <property type="evidence" value="ECO:0007669"/>
    <property type="project" value="UniProtKB-UniRule"/>
</dbReference>
<dbReference type="InterPro" id="IPR005861">
    <property type="entry name" value="HisP_aminotrans"/>
</dbReference>
<dbReference type="eggNOG" id="COG0079">
    <property type="taxonomic scope" value="Bacteria"/>
</dbReference>
<dbReference type="InterPro" id="IPR001917">
    <property type="entry name" value="Aminotrans_II_pyridoxalP_BS"/>
</dbReference>
<dbReference type="NCBIfam" id="TIGR01141">
    <property type="entry name" value="hisC"/>
    <property type="match status" value="1"/>
</dbReference>
<comment type="cofactor">
    <cofactor evidence="1 10">
        <name>pyridoxal 5'-phosphate</name>
        <dbReference type="ChEBI" id="CHEBI:597326"/>
    </cofactor>
</comment>
<dbReference type="InterPro" id="IPR004865">
    <property type="entry name" value="HSR_dom"/>
</dbReference>
<dbReference type="RefSeq" id="WP_009383108.1">
    <property type="nucleotide sequence ID" value="NZ_AMSQ01000006.1"/>
</dbReference>
<feature type="modified residue" description="N6-(pyridoxal phosphate)lysine" evidence="10">
    <location>
        <position position="221"/>
    </location>
</feature>
<comment type="pathway">
    <text evidence="2 10">Amino-acid biosynthesis; L-histidine biosynthesis; L-histidine from 5-phospho-alpha-D-ribose 1-diphosphate: step 7/9.</text>
</comment>
<comment type="caution">
    <text evidence="12">The sequence shown here is derived from an EMBL/GenBank/DDBJ whole genome shotgun (WGS) entry which is preliminary data.</text>
</comment>
<dbReference type="GO" id="GO:0030170">
    <property type="term" value="F:pyridoxal phosphate binding"/>
    <property type="evidence" value="ECO:0007669"/>
    <property type="project" value="InterPro"/>
</dbReference>
<dbReference type="CDD" id="cd00609">
    <property type="entry name" value="AAT_like"/>
    <property type="match status" value="1"/>
</dbReference>
<keyword evidence="5 10" id="KW-0028">Amino-acid biosynthesis</keyword>
<protein>
    <recommendedName>
        <fullName evidence="10">Histidinol-phosphate aminotransferase</fullName>
        <ecNumber evidence="10">2.6.1.9</ecNumber>
    </recommendedName>
    <alternativeName>
        <fullName evidence="10">Imidazole acetol-phosphate transaminase</fullName>
    </alternativeName>
</protein>
<keyword evidence="13" id="KW-1185">Reference proteome</keyword>
<evidence type="ECO:0000256" key="1">
    <source>
        <dbReference type="ARBA" id="ARBA00001933"/>
    </source>
</evidence>
<dbReference type="OrthoDB" id="9813612at2"/>
<keyword evidence="7 10" id="KW-0663">Pyridoxal phosphate</keyword>
<evidence type="ECO:0000313" key="12">
    <source>
        <dbReference type="EMBL" id="EKU48543.1"/>
    </source>
</evidence>
<comment type="catalytic activity">
    <reaction evidence="9 10">
        <text>L-histidinol phosphate + 2-oxoglutarate = 3-(imidazol-4-yl)-2-oxopropyl phosphate + L-glutamate</text>
        <dbReference type="Rhea" id="RHEA:23744"/>
        <dbReference type="ChEBI" id="CHEBI:16810"/>
        <dbReference type="ChEBI" id="CHEBI:29985"/>
        <dbReference type="ChEBI" id="CHEBI:57766"/>
        <dbReference type="ChEBI" id="CHEBI:57980"/>
        <dbReference type="EC" id="2.6.1.9"/>
    </reaction>
</comment>
<evidence type="ECO:0000313" key="13">
    <source>
        <dbReference type="Proteomes" id="UP000009885"/>
    </source>
</evidence>
<organism evidence="12 13">
    <name type="scientific">Staphylococcus massiliensis S46</name>
    <dbReference type="NCBI Taxonomy" id="1229783"/>
    <lineage>
        <taxon>Bacteria</taxon>
        <taxon>Bacillati</taxon>
        <taxon>Bacillota</taxon>
        <taxon>Bacilli</taxon>
        <taxon>Bacillales</taxon>
        <taxon>Staphylococcaceae</taxon>
        <taxon>Staphylococcus</taxon>
    </lineage>
</organism>
<reference evidence="12 13" key="1">
    <citation type="journal article" date="2013" name="Genome Announc.">
        <title>Genome Sequence of Staphylococcus massiliensis Strain S46, Isolated from the Surface of Healthy Human Skin.</title>
        <authorList>
            <person name="Srivastav R."/>
            <person name="Singh A."/>
            <person name="Jangir P.K."/>
            <person name="Kumari C."/>
            <person name="Muduli S."/>
            <person name="Sharma R."/>
        </authorList>
    </citation>
    <scope>NUCLEOTIDE SEQUENCE [LARGE SCALE GENOMIC DNA]</scope>
    <source>
        <strain evidence="12 13">S46</strain>
    </source>
</reference>
<dbReference type="InterPro" id="IPR004839">
    <property type="entry name" value="Aminotransferase_I/II_large"/>
</dbReference>
<evidence type="ECO:0000256" key="10">
    <source>
        <dbReference type="HAMAP-Rule" id="MF_01023"/>
    </source>
</evidence>
<dbReference type="InterPro" id="IPR015421">
    <property type="entry name" value="PyrdxlP-dep_Trfase_major"/>
</dbReference>
<evidence type="ECO:0000259" key="11">
    <source>
        <dbReference type="PROSITE" id="PS51414"/>
    </source>
</evidence>
<dbReference type="EC" id="2.6.1.9" evidence="10"/>
<evidence type="ECO:0000256" key="3">
    <source>
        <dbReference type="ARBA" id="ARBA00011738"/>
    </source>
</evidence>
<dbReference type="STRING" id="1229783.C273_05010"/>
<feature type="domain" description="HSR" evidence="11">
    <location>
        <begin position="93"/>
        <end position="215"/>
    </location>
</feature>
<name>K9AMD4_9STAP</name>
<evidence type="ECO:0000256" key="8">
    <source>
        <dbReference type="ARBA" id="ARBA00023102"/>
    </source>
</evidence>
<dbReference type="Gene3D" id="3.90.1150.10">
    <property type="entry name" value="Aspartate Aminotransferase, domain 1"/>
    <property type="match status" value="1"/>
</dbReference>
<dbReference type="InterPro" id="IPR015422">
    <property type="entry name" value="PyrdxlP-dep_Trfase_small"/>
</dbReference>
<keyword evidence="4 10" id="KW-0032">Aminotransferase</keyword>
<dbReference type="PATRIC" id="fig|1229783.3.peg.1010"/>
<evidence type="ECO:0000256" key="4">
    <source>
        <dbReference type="ARBA" id="ARBA00022576"/>
    </source>
</evidence>
<dbReference type="HAMAP" id="MF_01023">
    <property type="entry name" value="HisC_aminotrans_2"/>
    <property type="match status" value="1"/>
</dbReference>
<comment type="subunit">
    <text evidence="3 10">Homodimer.</text>
</comment>
<keyword evidence="8 10" id="KW-0368">Histidine biosynthesis</keyword>
<gene>
    <name evidence="10" type="primary">hisC</name>
    <name evidence="12" type="ORF">C273_05010</name>
</gene>
<evidence type="ECO:0000256" key="5">
    <source>
        <dbReference type="ARBA" id="ARBA00022605"/>
    </source>
</evidence>
<evidence type="ECO:0000256" key="7">
    <source>
        <dbReference type="ARBA" id="ARBA00022898"/>
    </source>
</evidence>
<dbReference type="PROSITE" id="PS00599">
    <property type="entry name" value="AA_TRANSFER_CLASS_2"/>
    <property type="match status" value="1"/>
</dbReference>
<dbReference type="PANTHER" id="PTHR43643:SF3">
    <property type="entry name" value="HISTIDINOL-PHOSPHATE AMINOTRANSFERASE"/>
    <property type="match status" value="1"/>
</dbReference>
<proteinExistence type="inferred from homology"/>
<sequence length="351" mass="40183">MKEQLKDMQAYQAGLSPEGLKDKYNLDVDLFKLASNENVYGPSPKVKEAIQENLDRIFYYPETDVPQVREALSEFYNINPKTLFFGAGLDEAILTITRTELDDGDKIVTSEATFGQYKRNAIVEGAEVVEVPLKDGYFDLDGILNEIDDKTKMVWICNPNNPTGTYVTHEALENFISQVPDDVLVMVDEAYFEFVNQEDYPNTFELQDKYQNVVLLRTFSKAYGLAGLRIGYVIADESHVNNWDIIRPPFDIGVLTQVAAQAALEDQDYLKDVTSKVVTEREKFYELEASKHFYDSETNFIYVKADRPHDLYEALLEVGAITREFPDGLRISIGFEDQNDKVRRVLESFEF</sequence>
<dbReference type="SUPFAM" id="SSF53383">
    <property type="entry name" value="PLP-dependent transferases"/>
    <property type="match status" value="1"/>
</dbReference>
<dbReference type="EMBL" id="AMSQ01000006">
    <property type="protein sequence ID" value="EKU48543.1"/>
    <property type="molecule type" value="Genomic_DNA"/>
</dbReference>
<dbReference type="Pfam" id="PF00155">
    <property type="entry name" value="Aminotran_1_2"/>
    <property type="match status" value="1"/>
</dbReference>
<accession>K9AMD4</accession>
<dbReference type="GO" id="GO:0000105">
    <property type="term" value="P:L-histidine biosynthetic process"/>
    <property type="evidence" value="ECO:0007669"/>
    <property type="project" value="UniProtKB-UniRule"/>
</dbReference>
<evidence type="ECO:0000256" key="2">
    <source>
        <dbReference type="ARBA" id="ARBA00005011"/>
    </source>
</evidence>
<dbReference type="Proteomes" id="UP000009885">
    <property type="component" value="Unassembled WGS sequence"/>
</dbReference>
<keyword evidence="6 10" id="KW-0808">Transferase</keyword>
<dbReference type="InterPro" id="IPR015424">
    <property type="entry name" value="PyrdxlP-dep_Trfase"/>
</dbReference>
<dbReference type="InterPro" id="IPR050106">
    <property type="entry name" value="HistidinolP_aminotransfase"/>
</dbReference>
<evidence type="ECO:0000256" key="9">
    <source>
        <dbReference type="ARBA" id="ARBA00047481"/>
    </source>
</evidence>
<dbReference type="AlphaFoldDB" id="K9AMD4"/>